<dbReference type="Proteomes" id="UP000050580">
    <property type="component" value="Unassembled WGS sequence"/>
</dbReference>
<dbReference type="GO" id="GO:0032153">
    <property type="term" value="C:cell division site"/>
    <property type="evidence" value="ECO:0007669"/>
    <property type="project" value="TreeGrafter"/>
</dbReference>
<dbReference type="InterPro" id="IPR009777">
    <property type="entry name" value="ZapD"/>
</dbReference>
<dbReference type="Gene3D" id="2.60.440.10">
    <property type="entry name" value="YacF-like domains"/>
    <property type="match status" value="1"/>
</dbReference>
<dbReference type="OrthoDB" id="5294622at2"/>
<dbReference type="SUPFAM" id="SSF160950">
    <property type="entry name" value="YacF-like"/>
    <property type="match status" value="1"/>
</dbReference>
<evidence type="ECO:0000256" key="4">
    <source>
        <dbReference type="ARBA" id="ARBA00023306"/>
    </source>
</evidence>
<dbReference type="RefSeq" id="WP_046742536.1">
    <property type="nucleotide sequence ID" value="NZ_LBNQ01000037.1"/>
</dbReference>
<evidence type="ECO:0000313" key="7">
    <source>
        <dbReference type="Proteomes" id="UP000050580"/>
    </source>
</evidence>
<gene>
    <name evidence="5" type="primary">zapD</name>
    <name evidence="6" type="ORF">AAV94_12475</name>
</gene>
<organism evidence="6 7">
    <name type="scientific">Lampropedia cohaerens</name>
    <dbReference type="NCBI Taxonomy" id="1610491"/>
    <lineage>
        <taxon>Bacteria</taxon>
        <taxon>Pseudomonadati</taxon>
        <taxon>Pseudomonadota</taxon>
        <taxon>Betaproteobacteria</taxon>
        <taxon>Burkholderiales</taxon>
        <taxon>Comamonadaceae</taxon>
        <taxon>Lampropedia</taxon>
    </lineage>
</organism>
<dbReference type="GO" id="GO:0000917">
    <property type="term" value="P:division septum assembly"/>
    <property type="evidence" value="ECO:0007669"/>
    <property type="project" value="UniProtKB-KW"/>
</dbReference>
<evidence type="ECO:0000256" key="5">
    <source>
        <dbReference type="HAMAP-Rule" id="MF_01092"/>
    </source>
</evidence>
<keyword evidence="7" id="KW-1185">Reference proteome</keyword>
<evidence type="ECO:0000256" key="3">
    <source>
        <dbReference type="ARBA" id="ARBA00023210"/>
    </source>
</evidence>
<keyword evidence="4 5" id="KW-0131">Cell cycle</keyword>
<dbReference type="Gene3D" id="1.10.3900.10">
    <property type="entry name" value="YacF-like"/>
    <property type="match status" value="1"/>
</dbReference>
<dbReference type="STRING" id="1610491.AAV94_12475"/>
<comment type="caution">
    <text evidence="6">The sequence shown here is derived from an EMBL/GenBank/DDBJ whole genome shotgun (WGS) entry which is preliminary data.</text>
</comment>
<dbReference type="GO" id="GO:0005737">
    <property type="term" value="C:cytoplasm"/>
    <property type="evidence" value="ECO:0007669"/>
    <property type="project" value="UniProtKB-SubCell"/>
</dbReference>
<keyword evidence="2 5" id="KW-0132">Cell division</keyword>
<dbReference type="Pfam" id="PF07072">
    <property type="entry name" value="ZapD"/>
    <property type="match status" value="1"/>
</dbReference>
<dbReference type="EMBL" id="LBNQ01000037">
    <property type="protein sequence ID" value="KKW67132.1"/>
    <property type="molecule type" value="Genomic_DNA"/>
</dbReference>
<dbReference type="PANTHER" id="PTHR39455:SF1">
    <property type="entry name" value="CELL DIVISION PROTEIN ZAPD"/>
    <property type="match status" value="1"/>
</dbReference>
<evidence type="ECO:0000256" key="1">
    <source>
        <dbReference type="ARBA" id="ARBA00022490"/>
    </source>
</evidence>
<dbReference type="InterPro" id="IPR027462">
    <property type="entry name" value="ZapD_C"/>
</dbReference>
<evidence type="ECO:0000313" key="6">
    <source>
        <dbReference type="EMBL" id="KKW67132.1"/>
    </source>
</evidence>
<keyword evidence="3 5" id="KW-0717">Septation</keyword>
<dbReference type="AlphaFoldDB" id="A0A0U1PX65"/>
<name>A0A0U1PX65_9BURK</name>
<evidence type="ECO:0000256" key="2">
    <source>
        <dbReference type="ARBA" id="ARBA00022618"/>
    </source>
</evidence>
<accession>A0A0U1PX65</accession>
<comment type="subunit">
    <text evidence="5">Interacts with FtsZ.</text>
</comment>
<sequence length="252" mass="29202">MILYEYPFNERIRTYLRLEYLLLRLQELLSRSDVTDHQYALQTIFEATEVASRTDLKTDMLKDLERQRAALQIYKDYPDIDHGVLDRIFTRIDYCAKNLNTMAGKPGQLISDNEWLNAVRSRMGIPGGTCNFDLPQFHHWKHRPSATRLRDLEFWANSLTPVADTVFLLLKLIRDTGTAHRVAVTRGQFQQNLPATRGFQLLRLWIDPRDDVTPEISANRLLISVRFMEPNLEGKPSQTQKDLSLEVAICGL</sequence>
<keyword evidence="1 5" id="KW-0963">Cytoplasm</keyword>
<dbReference type="GO" id="GO:0043093">
    <property type="term" value="P:FtsZ-dependent cytokinesis"/>
    <property type="evidence" value="ECO:0007669"/>
    <property type="project" value="UniProtKB-UniRule"/>
</dbReference>
<proteinExistence type="inferred from homology"/>
<dbReference type="PATRIC" id="fig|1610491.3.peg.2648"/>
<comment type="similarity">
    <text evidence="5">Belongs to the ZapD family.</text>
</comment>
<dbReference type="InterPro" id="IPR036268">
    <property type="entry name" value="ZapD_sf"/>
</dbReference>
<dbReference type="PANTHER" id="PTHR39455">
    <property type="entry name" value="CELL DIVISION PROTEIN ZAPD"/>
    <property type="match status" value="1"/>
</dbReference>
<reference evidence="6 7" key="1">
    <citation type="submission" date="2015-05" db="EMBL/GenBank/DDBJ databases">
        <title>Draft genome sequence of Lampropedia sp. CT6, isolated from the microbial mat of a hot water spring, located at Manikaran, India.</title>
        <authorList>
            <person name="Tripathi C."/>
            <person name="Rani P."/>
            <person name="Mahato N.K."/>
            <person name="Lal R."/>
        </authorList>
    </citation>
    <scope>NUCLEOTIDE SEQUENCE [LARGE SCALE GENOMIC DNA]</scope>
    <source>
        <strain evidence="6 7">CT6</strain>
    </source>
</reference>
<dbReference type="HAMAP" id="MF_01092">
    <property type="entry name" value="ZapD"/>
    <property type="match status" value="1"/>
</dbReference>
<comment type="function">
    <text evidence="5">Cell division factor that enhances FtsZ-ring assembly. Directly interacts with FtsZ and promotes bundling of FtsZ protofilaments, with a reduction in FtsZ GTPase activity.</text>
</comment>
<protein>
    <recommendedName>
        <fullName evidence="5">Cell division protein ZapD</fullName>
    </recommendedName>
    <alternativeName>
        <fullName evidence="5">Z ring-associated protein D</fullName>
    </alternativeName>
</protein>
<dbReference type="NCBIfam" id="NF003656">
    <property type="entry name" value="PRK05287.1-4"/>
    <property type="match status" value="1"/>
</dbReference>
<comment type="subcellular location">
    <subcellularLocation>
        <location evidence="5">Cytoplasm</location>
    </subcellularLocation>
    <text evidence="5">Localizes to mid-cell in an FtsZ-dependent manner.</text>
</comment>